<dbReference type="OrthoDB" id="5138418at2759"/>
<reference evidence="2" key="1">
    <citation type="journal article" date="2020" name="Nat. Commun.">
        <title>Large-scale genome sequencing of mycorrhizal fungi provides insights into the early evolution of symbiotic traits.</title>
        <authorList>
            <person name="Miyauchi S."/>
            <person name="Kiss E."/>
            <person name="Kuo A."/>
            <person name="Drula E."/>
            <person name="Kohler A."/>
            <person name="Sanchez-Garcia M."/>
            <person name="Morin E."/>
            <person name="Andreopoulos B."/>
            <person name="Barry K.W."/>
            <person name="Bonito G."/>
            <person name="Buee M."/>
            <person name="Carver A."/>
            <person name="Chen C."/>
            <person name="Cichocki N."/>
            <person name="Clum A."/>
            <person name="Culley D."/>
            <person name="Crous P.W."/>
            <person name="Fauchery L."/>
            <person name="Girlanda M."/>
            <person name="Hayes R.D."/>
            <person name="Keri Z."/>
            <person name="LaButti K."/>
            <person name="Lipzen A."/>
            <person name="Lombard V."/>
            <person name="Magnuson J."/>
            <person name="Maillard F."/>
            <person name="Murat C."/>
            <person name="Nolan M."/>
            <person name="Ohm R.A."/>
            <person name="Pangilinan J."/>
            <person name="Pereira M.F."/>
            <person name="Perotto S."/>
            <person name="Peter M."/>
            <person name="Pfister S."/>
            <person name="Riley R."/>
            <person name="Sitrit Y."/>
            <person name="Stielow J.B."/>
            <person name="Szollosi G."/>
            <person name="Zifcakova L."/>
            <person name="Stursova M."/>
            <person name="Spatafora J.W."/>
            <person name="Tedersoo L."/>
            <person name="Vaario L.M."/>
            <person name="Yamada A."/>
            <person name="Yan M."/>
            <person name="Wang P."/>
            <person name="Xu J."/>
            <person name="Bruns T."/>
            <person name="Baldrian P."/>
            <person name="Vilgalys R."/>
            <person name="Dunand C."/>
            <person name="Henrissat B."/>
            <person name="Grigoriev I.V."/>
            <person name="Hibbett D."/>
            <person name="Nagy L.G."/>
            <person name="Martin F.M."/>
        </authorList>
    </citation>
    <scope>NUCLEOTIDE SEQUENCE</scope>
    <source>
        <strain evidence="2">UP504</strain>
    </source>
</reference>
<gene>
    <name evidence="2" type="ORF">BS47DRAFT_1344933</name>
</gene>
<dbReference type="Proteomes" id="UP000886523">
    <property type="component" value="Unassembled WGS sequence"/>
</dbReference>
<accession>A0A9P6DVM1</accession>
<comment type="caution">
    <text evidence="2">The sequence shown here is derived from an EMBL/GenBank/DDBJ whole genome shotgun (WGS) entry which is preliminary data.</text>
</comment>
<dbReference type="EMBL" id="MU128981">
    <property type="protein sequence ID" value="KAF9512828.1"/>
    <property type="molecule type" value="Genomic_DNA"/>
</dbReference>
<sequence length="114" mass="12476">MAFPQAQKQFLASSEFAVIGASTNKEKYGSRVLKWYVDRKKPVTPIHPLPPIFKITLGVLRDVKDLDIPAVWIQPGAEDDAVKSYIDEAGLADRVVLGGPCILVSGDDIVRSLL</sequence>
<evidence type="ECO:0000259" key="1">
    <source>
        <dbReference type="Pfam" id="PF13380"/>
    </source>
</evidence>
<dbReference type="PANTHER" id="PTHR33303:SF2">
    <property type="entry name" value="COA-BINDING DOMAIN-CONTAINING PROTEIN"/>
    <property type="match status" value="1"/>
</dbReference>
<proteinExistence type="predicted"/>
<dbReference type="SUPFAM" id="SSF51735">
    <property type="entry name" value="NAD(P)-binding Rossmann-fold domains"/>
    <property type="match status" value="1"/>
</dbReference>
<organism evidence="2 3">
    <name type="scientific">Hydnum rufescens UP504</name>
    <dbReference type="NCBI Taxonomy" id="1448309"/>
    <lineage>
        <taxon>Eukaryota</taxon>
        <taxon>Fungi</taxon>
        <taxon>Dikarya</taxon>
        <taxon>Basidiomycota</taxon>
        <taxon>Agaricomycotina</taxon>
        <taxon>Agaricomycetes</taxon>
        <taxon>Cantharellales</taxon>
        <taxon>Hydnaceae</taxon>
        <taxon>Hydnum</taxon>
    </lineage>
</organism>
<keyword evidence="3" id="KW-1185">Reference proteome</keyword>
<evidence type="ECO:0000313" key="3">
    <source>
        <dbReference type="Proteomes" id="UP000886523"/>
    </source>
</evidence>
<dbReference type="Pfam" id="PF13380">
    <property type="entry name" value="CoA_binding_2"/>
    <property type="match status" value="2"/>
</dbReference>
<dbReference type="InterPro" id="IPR036291">
    <property type="entry name" value="NAD(P)-bd_dom_sf"/>
</dbReference>
<dbReference type="PANTHER" id="PTHR33303">
    <property type="entry name" value="CYTOPLASMIC PROTEIN-RELATED"/>
    <property type="match status" value="1"/>
</dbReference>
<evidence type="ECO:0000313" key="2">
    <source>
        <dbReference type="EMBL" id="KAF9512828.1"/>
    </source>
</evidence>
<protein>
    <recommendedName>
        <fullName evidence="1">CoA-binding domain-containing protein</fullName>
    </recommendedName>
</protein>
<dbReference type="Gene3D" id="3.40.50.720">
    <property type="entry name" value="NAD(P)-binding Rossmann-like Domain"/>
    <property type="match status" value="2"/>
</dbReference>
<dbReference type="AlphaFoldDB" id="A0A9P6DVM1"/>
<feature type="domain" description="CoA-binding" evidence="1">
    <location>
        <begin position="16"/>
        <end position="48"/>
    </location>
</feature>
<dbReference type="InterPro" id="IPR003781">
    <property type="entry name" value="CoA-bd"/>
</dbReference>
<name>A0A9P6DVM1_9AGAM</name>
<feature type="domain" description="CoA-binding" evidence="1">
    <location>
        <begin position="55"/>
        <end position="106"/>
    </location>
</feature>